<evidence type="ECO:0000256" key="1">
    <source>
        <dbReference type="ARBA" id="ARBA00022603"/>
    </source>
</evidence>
<keyword evidence="6" id="KW-1185">Reference proteome</keyword>
<dbReference type="InterPro" id="IPR029063">
    <property type="entry name" value="SAM-dependent_MTases_sf"/>
</dbReference>
<protein>
    <submittedName>
        <fullName evidence="5">Uncharacterized protein</fullName>
    </submittedName>
</protein>
<proteinExistence type="predicted"/>
<keyword evidence="1" id="KW-0489">Methyltransferase</keyword>
<evidence type="ECO:0000256" key="3">
    <source>
        <dbReference type="ARBA" id="ARBA00022723"/>
    </source>
</evidence>
<evidence type="ECO:0000256" key="4">
    <source>
        <dbReference type="ARBA" id="ARBA00022842"/>
    </source>
</evidence>
<comment type="caution">
    <text evidence="5">The sequence shown here is derived from an EMBL/GenBank/DDBJ whole genome shotgun (WGS) entry which is preliminary data.</text>
</comment>
<accession>A0ABQ8HMN6</accession>
<evidence type="ECO:0000256" key="2">
    <source>
        <dbReference type="ARBA" id="ARBA00022679"/>
    </source>
</evidence>
<name>A0ABQ8HMN6_9ROSI</name>
<sequence>MACESLASSHVMNGGDGEYSYTRNSSLQVLINQGIAEKLELQQIISSSSSSSTKTFVIADLGCSVGPNTFIAMQNIMEAVKLKWESSSSCINPKDEHAPLEFQVFFNDHVSNDFNQLFQSLPPNNRSFAAGVPGSFYTQLFPEASIHFGFCISAPNEVVEAYLGQFAKDMESFLNARAREIVCGGLMALYIPCRPEGSPDNCHSLSPTHLFGTILMDMAQMGLVSEAKIDSFNLPHYFPTSREMEALMRRNTCFTIENFELLVPSVERLSDSDIPVWVSHCRAGYEGLFRDHFGDDIIEQLFDMFSKKMEQTFKGFDRSNSKPVVECFILLKRNRA</sequence>
<dbReference type="Gene3D" id="1.10.1200.270">
    <property type="entry name" value="Methyltransferase, alpha-helical capping domain"/>
    <property type="match status" value="2"/>
</dbReference>
<dbReference type="Gene3D" id="3.40.50.150">
    <property type="entry name" value="Vaccinia Virus protein VP39"/>
    <property type="match status" value="2"/>
</dbReference>
<gene>
    <name evidence="5" type="ORF">JRO89_XS09G0234800</name>
</gene>
<keyword evidence="3" id="KW-0479">Metal-binding</keyword>
<organism evidence="5 6">
    <name type="scientific">Xanthoceras sorbifolium</name>
    <dbReference type="NCBI Taxonomy" id="99658"/>
    <lineage>
        <taxon>Eukaryota</taxon>
        <taxon>Viridiplantae</taxon>
        <taxon>Streptophyta</taxon>
        <taxon>Embryophyta</taxon>
        <taxon>Tracheophyta</taxon>
        <taxon>Spermatophyta</taxon>
        <taxon>Magnoliopsida</taxon>
        <taxon>eudicotyledons</taxon>
        <taxon>Gunneridae</taxon>
        <taxon>Pentapetalae</taxon>
        <taxon>rosids</taxon>
        <taxon>malvids</taxon>
        <taxon>Sapindales</taxon>
        <taxon>Sapindaceae</taxon>
        <taxon>Xanthoceroideae</taxon>
        <taxon>Xanthoceras</taxon>
    </lineage>
</organism>
<keyword evidence="2" id="KW-0808">Transferase</keyword>
<dbReference type="PANTHER" id="PTHR31009">
    <property type="entry name" value="S-ADENOSYL-L-METHIONINE:CARBOXYL METHYLTRANSFERASE FAMILY PROTEIN"/>
    <property type="match status" value="1"/>
</dbReference>
<reference evidence="5 6" key="1">
    <citation type="submission" date="2021-02" db="EMBL/GenBank/DDBJ databases">
        <title>Plant Genome Project.</title>
        <authorList>
            <person name="Zhang R.-G."/>
        </authorList>
    </citation>
    <scope>NUCLEOTIDE SEQUENCE [LARGE SCALE GENOMIC DNA]</scope>
    <source>
        <tissue evidence="5">Leaves</tissue>
    </source>
</reference>
<dbReference type="SUPFAM" id="SSF53335">
    <property type="entry name" value="S-adenosyl-L-methionine-dependent methyltransferases"/>
    <property type="match status" value="1"/>
</dbReference>
<dbReference type="Pfam" id="PF03492">
    <property type="entry name" value="Methyltransf_7"/>
    <property type="match status" value="2"/>
</dbReference>
<evidence type="ECO:0000313" key="6">
    <source>
        <dbReference type="Proteomes" id="UP000827721"/>
    </source>
</evidence>
<dbReference type="Proteomes" id="UP000827721">
    <property type="component" value="Unassembled WGS sequence"/>
</dbReference>
<evidence type="ECO:0000313" key="5">
    <source>
        <dbReference type="EMBL" id="KAH7565616.1"/>
    </source>
</evidence>
<dbReference type="EMBL" id="JAFEMO010000009">
    <property type="protein sequence ID" value="KAH7565616.1"/>
    <property type="molecule type" value="Genomic_DNA"/>
</dbReference>
<dbReference type="InterPro" id="IPR005299">
    <property type="entry name" value="MeTrfase_7"/>
</dbReference>
<keyword evidence="4" id="KW-0460">Magnesium</keyword>
<dbReference type="InterPro" id="IPR042086">
    <property type="entry name" value="MeTrfase_capping"/>
</dbReference>